<dbReference type="AlphaFoldDB" id="A0A5N7CB55"/>
<dbReference type="Proteomes" id="UP000326877">
    <property type="component" value="Unassembled WGS sequence"/>
</dbReference>
<dbReference type="PROSITE" id="PS50011">
    <property type="entry name" value="PROTEIN_KINASE_DOM"/>
    <property type="match status" value="1"/>
</dbReference>
<evidence type="ECO:0000313" key="2">
    <source>
        <dbReference type="EMBL" id="KAE8391386.1"/>
    </source>
</evidence>
<reference evidence="2" key="1">
    <citation type="submission" date="2019-04" db="EMBL/GenBank/DDBJ databases">
        <title>Friends and foes A comparative genomics studyof 23 Aspergillus species from section Flavi.</title>
        <authorList>
            <consortium name="DOE Joint Genome Institute"/>
            <person name="Kjaerbolling I."/>
            <person name="Vesth T."/>
            <person name="Frisvad J.C."/>
            <person name="Nybo J.L."/>
            <person name="Theobald S."/>
            <person name="Kildgaard S."/>
            <person name="Isbrandt T."/>
            <person name="Kuo A."/>
            <person name="Sato A."/>
            <person name="Lyhne E.K."/>
            <person name="Kogle M.E."/>
            <person name="Wiebenga A."/>
            <person name="Kun R.S."/>
            <person name="Lubbers R.J."/>
            <person name="Makela M.R."/>
            <person name="Barry K."/>
            <person name="Chovatia M."/>
            <person name="Clum A."/>
            <person name="Daum C."/>
            <person name="Haridas S."/>
            <person name="He G."/>
            <person name="LaButti K."/>
            <person name="Lipzen A."/>
            <person name="Mondo S."/>
            <person name="Riley R."/>
            <person name="Salamov A."/>
            <person name="Simmons B.A."/>
            <person name="Magnuson J.K."/>
            <person name="Henrissat B."/>
            <person name="Mortensen U.H."/>
            <person name="Larsen T.O."/>
            <person name="Devries R.P."/>
            <person name="Grigoriev I.V."/>
            <person name="Machida M."/>
            <person name="Baker S.E."/>
            <person name="Andersen M.R."/>
        </authorList>
    </citation>
    <scope>NUCLEOTIDE SEQUENCE [LARGE SCALE GENOMIC DNA]</scope>
    <source>
        <strain evidence="2">IBT 14317</strain>
    </source>
</reference>
<feature type="domain" description="Protein kinase" evidence="1">
    <location>
        <begin position="1"/>
        <end position="70"/>
    </location>
</feature>
<dbReference type="OrthoDB" id="541276at2759"/>
<accession>A0A5N7CB55</accession>
<dbReference type="EMBL" id="ML735246">
    <property type="protein sequence ID" value="KAE8391386.1"/>
    <property type="molecule type" value="Genomic_DNA"/>
</dbReference>
<sequence>MDFGLATTNTCSSDFGRASYFYVFPGYFQTNSEEGSFYESAPSDDWSLGVILVNLTCGRNLWKRASADDK</sequence>
<evidence type="ECO:0000259" key="1">
    <source>
        <dbReference type="PROSITE" id="PS50011"/>
    </source>
</evidence>
<dbReference type="InterPro" id="IPR011009">
    <property type="entry name" value="Kinase-like_dom_sf"/>
</dbReference>
<protein>
    <recommendedName>
        <fullName evidence="1">Protein kinase domain-containing protein</fullName>
    </recommendedName>
</protein>
<gene>
    <name evidence="2" type="ORF">BDV23DRAFT_182680</name>
</gene>
<proteinExistence type="predicted"/>
<dbReference type="InterPro" id="IPR000719">
    <property type="entry name" value="Prot_kinase_dom"/>
</dbReference>
<dbReference type="Gene3D" id="1.10.510.10">
    <property type="entry name" value="Transferase(Phosphotransferase) domain 1"/>
    <property type="match status" value="1"/>
</dbReference>
<organism evidence="2">
    <name type="scientific">Petromyces alliaceus</name>
    <name type="common">Aspergillus alliaceus</name>
    <dbReference type="NCBI Taxonomy" id="209559"/>
    <lineage>
        <taxon>Eukaryota</taxon>
        <taxon>Fungi</taxon>
        <taxon>Dikarya</taxon>
        <taxon>Ascomycota</taxon>
        <taxon>Pezizomycotina</taxon>
        <taxon>Eurotiomycetes</taxon>
        <taxon>Eurotiomycetidae</taxon>
        <taxon>Eurotiales</taxon>
        <taxon>Aspergillaceae</taxon>
        <taxon>Aspergillus</taxon>
        <taxon>Aspergillus subgen. Circumdati</taxon>
    </lineage>
</organism>
<dbReference type="GO" id="GO:0005524">
    <property type="term" value="F:ATP binding"/>
    <property type="evidence" value="ECO:0007669"/>
    <property type="project" value="InterPro"/>
</dbReference>
<name>A0A5N7CB55_PETAA</name>
<dbReference type="SUPFAM" id="SSF56112">
    <property type="entry name" value="Protein kinase-like (PK-like)"/>
    <property type="match status" value="1"/>
</dbReference>
<dbReference type="GO" id="GO:0004672">
    <property type="term" value="F:protein kinase activity"/>
    <property type="evidence" value="ECO:0007669"/>
    <property type="project" value="InterPro"/>
</dbReference>